<evidence type="ECO:0000313" key="2">
    <source>
        <dbReference type="Proteomes" id="UP001054945"/>
    </source>
</evidence>
<keyword evidence="2" id="KW-1185">Reference proteome</keyword>
<gene>
    <name evidence="1" type="ORF">CEXT_342111</name>
</gene>
<organism evidence="1 2">
    <name type="scientific">Caerostris extrusa</name>
    <name type="common">Bark spider</name>
    <name type="synonym">Caerostris bankana</name>
    <dbReference type="NCBI Taxonomy" id="172846"/>
    <lineage>
        <taxon>Eukaryota</taxon>
        <taxon>Metazoa</taxon>
        <taxon>Ecdysozoa</taxon>
        <taxon>Arthropoda</taxon>
        <taxon>Chelicerata</taxon>
        <taxon>Arachnida</taxon>
        <taxon>Araneae</taxon>
        <taxon>Araneomorphae</taxon>
        <taxon>Entelegynae</taxon>
        <taxon>Araneoidea</taxon>
        <taxon>Araneidae</taxon>
        <taxon>Caerostris</taxon>
    </lineage>
</organism>
<dbReference type="AlphaFoldDB" id="A0AAV4TNG5"/>
<proteinExistence type="predicted"/>
<reference evidence="1 2" key="1">
    <citation type="submission" date="2021-06" db="EMBL/GenBank/DDBJ databases">
        <title>Caerostris extrusa draft genome.</title>
        <authorList>
            <person name="Kono N."/>
            <person name="Arakawa K."/>
        </authorList>
    </citation>
    <scope>NUCLEOTIDE SEQUENCE [LARGE SCALE GENOMIC DNA]</scope>
</reference>
<dbReference type="EMBL" id="BPLR01011432">
    <property type="protein sequence ID" value="GIY46517.1"/>
    <property type="molecule type" value="Genomic_DNA"/>
</dbReference>
<name>A0AAV4TNG5_CAEEX</name>
<dbReference type="Proteomes" id="UP001054945">
    <property type="component" value="Unassembled WGS sequence"/>
</dbReference>
<accession>A0AAV4TNG5</accession>
<sequence length="78" mass="8861">MGSTEYKDLSDFSSLKGFHYPLESHPPQAIHSIDNWLWGLAEYKDLSDFSSLKGFHHPLEADPPQYPLPLPHTQATKP</sequence>
<comment type="caution">
    <text evidence="1">The sequence shown here is derived from an EMBL/GenBank/DDBJ whole genome shotgun (WGS) entry which is preliminary data.</text>
</comment>
<evidence type="ECO:0000313" key="1">
    <source>
        <dbReference type="EMBL" id="GIY46517.1"/>
    </source>
</evidence>
<protein>
    <submittedName>
        <fullName evidence="1">Uncharacterized protein</fullName>
    </submittedName>
</protein>